<dbReference type="PROSITE" id="PS00452">
    <property type="entry name" value="GUANYLATE_CYCLASE_1"/>
    <property type="match status" value="1"/>
</dbReference>
<dbReference type="PANTHER" id="PTHR11920">
    <property type="entry name" value="GUANYLYL CYCLASE"/>
    <property type="match status" value="1"/>
</dbReference>
<feature type="domain" description="Protein kinase" evidence="15">
    <location>
        <begin position="1"/>
        <end position="252"/>
    </location>
</feature>
<dbReference type="FunFam" id="3.30.70.1230:FF:000044">
    <property type="entry name" value="Guanylate cyclase"/>
    <property type="match status" value="1"/>
</dbReference>
<keyword evidence="5" id="KW-0547">Nucleotide-binding</keyword>
<dbReference type="Gene3D" id="1.10.510.10">
    <property type="entry name" value="Transferase(Phosphotransferase) domain 1"/>
    <property type="match status" value="1"/>
</dbReference>
<keyword evidence="4" id="KW-0812">Transmembrane</keyword>
<dbReference type="GO" id="GO:0001653">
    <property type="term" value="F:peptide receptor activity"/>
    <property type="evidence" value="ECO:0007669"/>
    <property type="project" value="TreeGrafter"/>
</dbReference>
<feature type="coiled-coil region" evidence="14">
    <location>
        <begin position="261"/>
        <end position="299"/>
    </location>
</feature>
<feature type="domain" description="Guanylate cyclase" evidence="16">
    <location>
        <begin position="324"/>
        <end position="455"/>
    </location>
</feature>
<evidence type="ECO:0000256" key="1">
    <source>
        <dbReference type="ARBA" id="ARBA00001436"/>
    </source>
</evidence>
<evidence type="ECO:0000256" key="7">
    <source>
        <dbReference type="ARBA" id="ARBA00023136"/>
    </source>
</evidence>
<keyword evidence="18" id="KW-1185">Reference proteome</keyword>
<evidence type="ECO:0000256" key="2">
    <source>
        <dbReference type="ARBA" id="ARBA00004167"/>
    </source>
</evidence>
<dbReference type="SMART" id="SM00044">
    <property type="entry name" value="CYCc"/>
    <property type="match status" value="1"/>
</dbReference>
<dbReference type="InterPro" id="IPR018297">
    <property type="entry name" value="A/G_cyclase_CS"/>
</dbReference>
<evidence type="ECO:0000256" key="13">
    <source>
        <dbReference type="RuleBase" id="RU003431"/>
    </source>
</evidence>
<dbReference type="PROSITE" id="PS50011">
    <property type="entry name" value="PROTEIN_KINASE_DOM"/>
    <property type="match status" value="1"/>
</dbReference>
<dbReference type="InterPro" id="IPR050401">
    <property type="entry name" value="Cyclic_nucleotide_synthase"/>
</dbReference>
<dbReference type="InterPro" id="IPR001245">
    <property type="entry name" value="Ser-Thr/Tyr_kinase_cat_dom"/>
</dbReference>
<evidence type="ECO:0000256" key="5">
    <source>
        <dbReference type="ARBA" id="ARBA00022741"/>
    </source>
</evidence>
<dbReference type="AlphaFoldDB" id="A0A238BS27"/>
<evidence type="ECO:0000259" key="15">
    <source>
        <dbReference type="PROSITE" id="PS50011"/>
    </source>
</evidence>
<dbReference type="InterPro" id="IPR001054">
    <property type="entry name" value="A/G_cyclase"/>
</dbReference>
<dbReference type="GO" id="GO:0007168">
    <property type="term" value="P:receptor guanylyl cyclase signaling pathway"/>
    <property type="evidence" value="ECO:0007669"/>
    <property type="project" value="TreeGrafter"/>
</dbReference>
<dbReference type="GO" id="GO:0005524">
    <property type="term" value="F:ATP binding"/>
    <property type="evidence" value="ECO:0007669"/>
    <property type="project" value="InterPro"/>
</dbReference>
<keyword evidence="14" id="KW-0175">Coiled coil</keyword>
<dbReference type="GO" id="GO:0004672">
    <property type="term" value="F:protein kinase activity"/>
    <property type="evidence" value="ECO:0007669"/>
    <property type="project" value="InterPro"/>
</dbReference>
<dbReference type="CDD" id="cd07302">
    <property type="entry name" value="CHD"/>
    <property type="match status" value="1"/>
</dbReference>
<dbReference type="InterPro" id="IPR000719">
    <property type="entry name" value="Prot_kinase_dom"/>
</dbReference>
<comment type="similarity">
    <text evidence="12">Belongs to the adenylyl cyclase class-4/guanylyl cyclase family.</text>
</comment>
<evidence type="ECO:0000256" key="3">
    <source>
        <dbReference type="ARBA" id="ARBA00012202"/>
    </source>
</evidence>
<dbReference type="Pfam" id="PF07714">
    <property type="entry name" value="PK_Tyr_Ser-Thr"/>
    <property type="match status" value="1"/>
</dbReference>
<dbReference type="PANTHER" id="PTHR11920:SF501">
    <property type="entry name" value="GUANYLATE CYCLASE 32E"/>
    <property type="match status" value="1"/>
</dbReference>
<keyword evidence="7" id="KW-0472">Membrane</keyword>
<evidence type="ECO:0000256" key="4">
    <source>
        <dbReference type="ARBA" id="ARBA00022692"/>
    </source>
</evidence>
<evidence type="ECO:0000256" key="8">
    <source>
        <dbReference type="ARBA" id="ARBA00023170"/>
    </source>
</evidence>
<keyword evidence="10 12" id="KW-0456">Lyase</keyword>
<protein>
    <recommendedName>
        <fullName evidence="3 13">Guanylate cyclase</fullName>
        <ecNumber evidence="3 13">4.6.1.2</ecNumber>
    </recommendedName>
</protein>
<accession>A0A238BS27</accession>
<evidence type="ECO:0000313" key="18">
    <source>
        <dbReference type="Proteomes" id="UP000242913"/>
    </source>
</evidence>
<evidence type="ECO:0000256" key="6">
    <source>
        <dbReference type="ARBA" id="ARBA00022989"/>
    </source>
</evidence>
<dbReference type="Pfam" id="PF00211">
    <property type="entry name" value="Guanylate_cyc"/>
    <property type="match status" value="1"/>
</dbReference>
<keyword evidence="9" id="KW-0325">Glycoprotein</keyword>
<evidence type="ECO:0000256" key="12">
    <source>
        <dbReference type="RuleBase" id="RU000405"/>
    </source>
</evidence>
<reference evidence="17 18" key="1">
    <citation type="submission" date="2015-12" db="EMBL/GenBank/DDBJ databases">
        <title>Draft genome of the nematode, Onchocerca flexuosa.</title>
        <authorList>
            <person name="Mitreva M."/>
        </authorList>
    </citation>
    <scope>NUCLEOTIDE SEQUENCE [LARGE SCALE GENOMIC DNA]</scope>
    <source>
        <strain evidence="17">Red Deer</strain>
    </source>
</reference>
<keyword evidence="11 13" id="KW-0141">cGMP biosynthesis</keyword>
<dbReference type="GO" id="GO:0005886">
    <property type="term" value="C:plasma membrane"/>
    <property type="evidence" value="ECO:0007669"/>
    <property type="project" value="TreeGrafter"/>
</dbReference>
<gene>
    <name evidence="17" type="ORF">X798_05312</name>
</gene>
<comment type="catalytic activity">
    <reaction evidence="1 13">
        <text>GTP = 3',5'-cyclic GMP + diphosphate</text>
        <dbReference type="Rhea" id="RHEA:13665"/>
        <dbReference type="ChEBI" id="CHEBI:33019"/>
        <dbReference type="ChEBI" id="CHEBI:37565"/>
        <dbReference type="ChEBI" id="CHEBI:57746"/>
        <dbReference type="EC" id="4.6.1.2"/>
    </reaction>
</comment>
<organism evidence="17 18">
    <name type="scientific">Onchocerca flexuosa</name>
    <dbReference type="NCBI Taxonomy" id="387005"/>
    <lineage>
        <taxon>Eukaryota</taxon>
        <taxon>Metazoa</taxon>
        <taxon>Ecdysozoa</taxon>
        <taxon>Nematoda</taxon>
        <taxon>Chromadorea</taxon>
        <taxon>Rhabditida</taxon>
        <taxon>Spirurina</taxon>
        <taxon>Spiruromorpha</taxon>
        <taxon>Filarioidea</taxon>
        <taxon>Onchocercidae</taxon>
        <taxon>Onchocerca</taxon>
    </lineage>
</organism>
<evidence type="ECO:0000259" key="16">
    <source>
        <dbReference type="PROSITE" id="PS50125"/>
    </source>
</evidence>
<keyword evidence="6" id="KW-1133">Transmembrane helix</keyword>
<proteinExistence type="inferred from homology"/>
<evidence type="ECO:0000256" key="14">
    <source>
        <dbReference type="SAM" id="Coils"/>
    </source>
</evidence>
<dbReference type="EC" id="4.6.1.2" evidence="3 13"/>
<dbReference type="GO" id="GO:0035556">
    <property type="term" value="P:intracellular signal transduction"/>
    <property type="evidence" value="ECO:0007669"/>
    <property type="project" value="InterPro"/>
</dbReference>
<dbReference type="OrthoDB" id="302535at2759"/>
<dbReference type="EMBL" id="KZ270025">
    <property type="protein sequence ID" value="OZC07676.1"/>
    <property type="molecule type" value="Genomic_DNA"/>
</dbReference>
<evidence type="ECO:0000313" key="17">
    <source>
        <dbReference type="EMBL" id="OZC07676.1"/>
    </source>
</evidence>
<dbReference type="InterPro" id="IPR011009">
    <property type="entry name" value="Kinase-like_dom_sf"/>
</dbReference>
<comment type="subcellular location">
    <subcellularLocation>
        <location evidence="2">Membrane</location>
        <topology evidence="2">Single-pass membrane protein</topology>
    </subcellularLocation>
</comment>
<dbReference type="GO" id="GO:0004383">
    <property type="term" value="F:guanylate cyclase activity"/>
    <property type="evidence" value="ECO:0007669"/>
    <property type="project" value="UniProtKB-EC"/>
</dbReference>
<dbReference type="GO" id="GO:0004016">
    <property type="term" value="F:adenylate cyclase activity"/>
    <property type="evidence" value="ECO:0007669"/>
    <property type="project" value="TreeGrafter"/>
</dbReference>
<dbReference type="SUPFAM" id="SSF55073">
    <property type="entry name" value="Nucleotide cyclase"/>
    <property type="match status" value="1"/>
</dbReference>
<dbReference type="SUPFAM" id="SSF56112">
    <property type="entry name" value="Protein kinase-like (PK-like)"/>
    <property type="match status" value="1"/>
</dbReference>
<sequence>MLLQNDEECNQEKRWPGLCGVALYKGVVVSINEITYPRKTKELSREAKLEMRIMRQLHHDNVNSFRGVQFDVFYKILLIREAQVDCHQWYLHPTLRIVVGSSSICVVREFCARSSLMDILRNYDIKLDHLFIASFVEDLVKWESFLWTAPELLRKSGCVRAIKGTQEGDAYSFGIILHEIITRQGPFMMLQNSDLTAKEVVLNVLNNVDYRPSCDGILAASYVINVMMMSWSAIPDNRPDFRTIRHKLKPMFEPIYKRNIMDHMMIMMEKYQNQLEDLVEERTTELREEKRRTENLLQRMLPVSVAQQLLAGRDVVPESFSSVTIYFSDIVDFTKISGISTPLQVVKFLNKLYTLFDHIIKQYDVYKVETIGDAYMVVSGMPEARPVEVHAEQIGMMALHLLAAVRNFTIPHLPQEQLRLRIGIHTGPCVAGVVGKTMPRYCLFGDTVNTASRMESNGCPLKIHCSEQTRDVLARIDGFELKKRGTLEIKGKGLMTTYWLTSRRNATFTIKDECELLLDEKLAPNIFPRISIRNKRFSSSVINKGSSISLTGKEQSLLRRIIEHAKFLRNDNLEYHSDYLRGSNNINNNRPQFTCSIFPYR</sequence>
<dbReference type="InterPro" id="IPR029787">
    <property type="entry name" value="Nucleotide_cyclase"/>
</dbReference>
<name>A0A238BS27_9BILA</name>
<dbReference type="Proteomes" id="UP000242913">
    <property type="component" value="Unassembled WGS sequence"/>
</dbReference>
<evidence type="ECO:0000256" key="11">
    <source>
        <dbReference type="ARBA" id="ARBA00023293"/>
    </source>
</evidence>
<dbReference type="PROSITE" id="PS50125">
    <property type="entry name" value="GUANYLATE_CYCLASE_2"/>
    <property type="match status" value="1"/>
</dbReference>
<evidence type="ECO:0000256" key="9">
    <source>
        <dbReference type="ARBA" id="ARBA00023180"/>
    </source>
</evidence>
<keyword evidence="8" id="KW-0675">Receptor</keyword>
<dbReference type="Gene3D" id="3.30.70.1230">
    <property type="entry name" value="Nucleotide cyclase"/>
    <property type="match status" value="1"/>
</dbReference>
<evidence type="ECO:0000256" key="10">
    <source>
        <dbReference type="ARBA" id="ARBA00023239"/>
    </source>
</evidence>